<evidence type="ECO:0000313" key="11">
    <source>
        <dbReference type="EMBL" id="KAJ8933011.1"/>
    </source>
</evidence>
<evidence type="ECO:0000256" key="1">
    <source>
        <dbReference type="ARBA" id="ARBA00004123"/>
    </source>
</evidence>
<dbReference type="InterPro" id="IPR040221">
    <property type="entry name" value="CDCA7/CDA7L"/>
</dbReference>
<proteinExistence type="predicted"/>
<evidence type="ECO:0000256" key="8">
    <source>
        <dbReference type="ARBA" id="ARBA00023163"/>
    </source>
</evidence>
<evidence type="ECO:0000256" key="4">
    <source>
        <dbReference type="ARBA" id="ARBA00022499"/>
    </source>
</evidence>
<sequence>MDNRYGEDAAVALRDPNWHCPVCRGICNCSFCRAKVGKRPTGILTPLAHQAGHKSVKDFLESLKGEGDYAHQDNLWHNIQGPDQLLGFSSDLCVAHMSGDIQHEFKVTLNLETLTNICQKKQNELMLLKENYDQPHDLLGFFKDSDVALMDSGVHYDLKPSLPKEFVDKLYLNLNKESNLHIPPENDINTEI</sequence>
<keyword evidence="7" id="KW-0805">Transcription regulation</keyword>
<dbReference type="Pfam" id="PF10497">
    <property type="entry name" value="zf-4CXXC_R1"/>
    <property type="match status" value="1"/>
</dbReference>
<feature type="domain" description="Zinc-finger" evidence="10">
    <location>
        <begin position="2"/>
        <end position="60"/>
    </location>
</feature>
<protein>
    <recommendedName>
        <fullName evidence="10">Zinc-finger domain-containing protein</fullName>
    </recommendedName>
</protein>
<evidence type="ECO:0000313" key="12">
    <source>
        <dbReference type="Proteomes" id="UP001162156"/>
    </source>
</evidence>
<comment type="caution">
    <text evidence="11">The sequence shown here is derived from an EMBL/GenBank/DDBJ whole genome shotgun (WGS) entry which is preliminary data.</text>
</comment>
<keyword evidence="5" id="KW-0597">Phosphoprotein</keyword>
<reference evidence="11" key="1">
    <citation type="journal article" date="2023" name="Insect Mol. Biol.">
        <title>Genome sequencing provides insights into the evolution of gene families encoding plant cell wall-degrading enzymes in longhorned beetles.</title>
        <authorList>
            <person name="Shin N.R."/>
            <person name="Okamura Y."/>
            <person name="Kirsch R."/>
            <person name="Pauchet Y."/>
        </authorList>
    </citation>
    <scope>NUCLEOTIDE SEQUENCE</scope>
    <source>
        <strain evidence="11">RBIC_L_NR</strain>
    </source>
</reference>
<dbReference type="GO" id="GO:0005634">
    <property type="term" value="C:nucleus"/>
    <property type="evidence" value="ECO:0007669"/>
    <property type="project" value="UniProtKB-SubCell"/>
</dbReference>
<dbReference type="PANTHER" id="PTHR31169">
    <property type="entry name" value="OS05G0300700 PROTEIN"/>
    <property type="match status" value="1"/>
</dbReference>
<name>A0AAV8X4Y3_9CUCU</name>
<keyword evidence="4" id="KW-1017">Isopeptide bond</keyword>
<gene>
    <name evidence="11" type="ORF">NQ314_014249</name>
</gene>
<evidence type="ECO:0000256" key="7">
    <source>
        <dbReference type="ARBA" id="ARBA00023015"/>
    </source>
</evidence>
<evidence type="ECO:0000256" key="5">
    <source>
        <dbReference type="ARBA" id="ARBA00022553"/>
    </source>
</evidence>
<keyword evidence="9" id="KW-0539">Nucleus</keyword>
<dbReference type="GO" id="GO:0006355">
    <property type="term" value="P:regulation of DNA-templated transcription"/>
    <property type="evidence" value="ECO:0007669"/>
    <property type="project" value="InterPro"/>
</dbReference>
<evidence type="ECO:0000256" key="2">
    <source>
        <dbReference type="ARBA" id="ARBA00004496"/>
    </source>
</evidence>
<dbReference type="AlphaFoldDB" id="A0AAV8X4Y3"/>
<keyword evidence="3" id="KW-0963">Cytoplasm</keyword>
<evidence type="ECO:0000259" key="10">
    <source>
        <dbReference type="Pfam" id="PF10497"/>
    </source>
</evidence>
<evidence type="ECO:0000256" key="9">
    <source>
        <dbReference type="ARBA" id="ARBA00023242"/>
    </source>
</evidence>
<accession>A0AAV8X4Y3</accession>
<keyword evidence="12" id="KW-1185">Reference proteome</keyword>
<dbReference type="Proteomes" id="UP001162156">
    <property type="component" value="Unassembled WGS sequence"/>
</dbReference>
<dbReference type="GO" id="GO:0005737">
    <property type="term" value="C:cytoplasm"/>
    <property type="evidence" value="ECO:0007669"/>
    <property type="project" value="UniProtKB-SubCell"/>
</dbReference>
<dbReference type="InterPro" id="IPR018866">
    <property type="entry name" value="Znf-4CXXC_R1"/>
</dbReference>
<evidence type="ECO:0000256" key="3">
    <source>
        <dbReference type="ARBA" id="ARBA00022490"/>
    </source>
</evidence>
<keyword evidence="6" id="KW-0832">Ubl conjugation</keyword>
<dbReference type="EMBL" id="JANEYF010003935">
    <property type="protein sequence ID" value="KAJ8933011.1"/>
    <property type="molecule type" value="Genomic_DNA"/>
</dbReference>
<comment type="subcellular location">
    <subcellularLocation>
        <location evidence="2">Cytoplasm</location>
    </subcellularLocation>
    <subcellularLocation>
        <location evidence="1">Nucleus</location>
    </subcellularLocation>
</comment>
<keyword evidence="8" id="KW-0804">Transcription</keyword>
<evidence type="ECO:0000256" key="6">
    <source>
        <dbReference type="ARBA" id="ARBA00022843"/>
    </source>
</evidence>
<organism evidence="11 12">
    <name type="scientific">Rhamnusium bicolor</name>
    <dbReference type="NCBI Taxonomy" id="1586634"/>
    <lineage>
        <taxon>Eukaryota</taxon>
        <taxon>Metazoa</taxon>
        <taxon>Ecdysozoa</taxon>
        <taxon>Arthropoda</taxon>
        <taxon>Hexapoda</taxon>
        <taxon>Insecta</taxon>
        <taxon>Pterygota</taxon>
        <taxon>Neoptera</taxon>
        <taxon>Endopterygota</taxon>
        <taxon>Coleoptera</taxon>
        <taxon>Polyphaga</taxon>
        <taxon>Cucujiformia</taxon>
        <taxon>Chrysomeloidea</taxon>
        <taxon>Cerambycidae</taxon>
        <taxon>Lepturinae</taxon>
        <taxon>Rhagiini</taxon>
        <taxon>Rhamnusium</taxon>
    </lineage>
</organism>
<dbReference type="PANTHER" id="PTHR31169:SF8">
    <property type="entry name" value="ZINC-FINGER DOMAIN OF MONOAMINE-OXIDASE A REPRESSOR R1 PROTEIN"/>
    <property type="match status" value="1"/>
</dbReference>